<dbReference type="InterPro" id="IPR040067">
    <property type="entry name" value="WDR47"/>
</dbReference>
<dbReference type="Proteomes" id="UP001142055">
    <property type="component" value="Chromosome 1"/>
</dbReference>
<dbReference type="PANTHER" id="PTHR19863">
    <property type="entry name" value="NEMITIN (NEURONAL ENRICHED MAP INTERACTING PROTEIN) HOMOLOG"/>
    <property type="match status" value="1"/>
</dbReference>
<protein>
    <recommendedName>
        <fullName evidence="5">WD repeat-containing protein 55 homolog</fullName>
    </recommendedName>
</protein>
<dbReference type="InterPro" id="IPR001680">
    <property type="entry name" value="WD40_rpt"/>
</dbReference>
<feature type="compositionally biased region" description="Basic and acidic residues" evidence="2">
    <location>
        <begin position="1"/>
        <end position="17"/>
    </location>
</feature>
<feature type="repeat" description="WD" evidence="1">
    <location>
        <begin position="478"/>
        <end position="513"/>
    </location>
</feature>
<dbReference type="SMART" id="SM00320">
    <property type="entry name" value="WD40"/>
    <property type="match status" value="5"/>
</dbReference>
<feature type="repeat" description="WD" evidence="1">
    <location>
        <begin position="390"/>
        <end position="431"/>
    </location>
</feature>
<feature type="repeat" description="WD" evidence="1">
    <location>
        <begin position="432"/>
        <end position="466"/>
    </location>
</feature>
<feature type="region of interest" description="Disordered" evidence="2">
    <location>
        <begin position="115"/>
        <end position="165"/>
    </location>
</feature>
<organism evidence="3 4">
    <name type="scientific">Blomia tropicalis</name>
    <name type="common">Mite</name>
    <dbReference type="NCBI Taxonomy" id="40697"/>
    <lineage>
        <taxon>Eukaryota</taxon>
        <taxon>Metazoa</taxon>
        <taxon>Ecdysozoa</taxon>
        <taxon>Arthropoda</taxon>
        <taxon>Chelicerata</taxon>
        <taxon>Arachnida</taxon>
        <taxon>Acari</taxon>
        <taxon>Acariformes</taxon>
        <taxon>Sarcoptiformes</taxon>
        <taxon>Astigmata</taxon>
        <taxon>Glycyphagoidea</taxon>
        <taxon>Echimyopodidae</taxon>
        <taxon>Blomia</taxon>
    </lineage>
</organism>
<feature type="compositionally biased region" description="Low complexity" evidence="2">
    <location>
        <begin position="18"/>
        <end position="44"/>
    </location>
</feature>
<dbReference type="AlphaFoldDB" id="A0A9Q0MDW7"/>
<feature type="compositionally biased region" description="Low complexity" evidence="2">
    <location>
        <begin position="150"/>
        <end position="160"/>
    </location>
</feature>
<gene>
    <name evidence="3" type="ORF">RDWZM_001878</name>
</gene>
<feature type="region of interest" description="Disordered" evidence="2">
    <location>
        <begin position="1"/>
        <end position="47"/>
    </location>
</feature>
<dbReference type="PROSITE" id="PS50294">
    <property type="entry name" value="WD_REPEATS_REGION"/>
    <property type="match status" value="1"/>
</dbReference>
<feature type="compositionally biased region" description="Polar residues" evidence="2">
    <location>
        <begin position="75"/>
        <end position="87"/>
    </location>
</feature>
<dbReference type="EMBL" id="JAPWDV010000001">
    <property type="protein sequence ID" value="KAJ6223333.1"/>
    <property type="molecule type" value="Genomic_DNA"/>
</dbReference>
<dbReference type="PROSITE" id="PS50082">
    <property type="entry name" value="WD_REPEATS_2"/>
    <property type="match status" value="3"/>
</dbReference>
<dbReference type="PANTHER" id="PTHR19863:SF5">
    <property type="entry name" value="WD REPEAT-CONTAINING PROTEIN 47"/>
    <property type="match status" value="1"/>
</dbReference>
<reference evidence="3" key="1">
    <citation type="submission" date="2022-12" db="EMBL/GenBank/DDBJ databases">
        <title>Genome assemblies of Blomia tropicalis.</title>
        <authorList>
            <person name="Cui Y."/>
        </authorList>
    </citation>
    <scope>NUCLEOTIDE SEQUENCE</scope>
    <source>
        <tissue evidence="3">Adult mites</tissue>
    </source>
</reference>
<dbReference type="InterPro" id="IPR036322">
    <property type="entry name" value="WD40_repeat_dom_sf"/>
</dbReference>
<accession>A0A9Q0MDW7</accession>
<proteinExistence type="predicted"/>
<dbReference type="SUPFAM" id="SSF50978">
    <property type="entry name" value="WD40 repeat-like"/>
    <property type="match status" value="1"/>
</dbReference>
<dbReference type="Pfam" id="PF00400">
    <property type="entry name" value="WD40"/>
    <property type="match status" value="4"/>
</dbReference>
<dbReference type="InterPro" id="IPR015943">
    <property type="entry name" value="WD40/YVTN_repeat-like_dom_sf"/>
</dbReference>
<dbReference type="Gene3D" id="2.130.10.10">
    <property type="entry name" value="YVTN repeat-like/Quinoprotein amine dehydrogenase"/>
    <property type="match status" value="2"/>
</dbReference>
<feature type="compositionally biased region" description="Polar residues" evidence="2">
    <location>
        <begin position="124"/>
        <end position="139"/>
    </location>
</feature>
<feature type="region of interest" description="Disordered" evidence="2">
    <location>
        <begin position="191"/>
        <end position="214"/>
    </location>
</feature>
<feature type="compositionally biased region" description="Basic and acidic residues" evidence="2">
    <location>
        <begin position="194"/>
        <end position="207"/>
    </location>
</feature>
<evidence type="ECO:0000313" key="4">
    <source>
        <dbReference type="Proteomes" id="UP001142055"/>
    </source>
</evidence>
<feature type="compositionally biased region" description="Low complexity" evidence="2">
    <location>
        <begin position="240"/>
        <end position="251"/>
    </location>
</feature>
<evidence type="ECO:0000256" key="2">
    <source>
        <dbReference type="SAM" id="MobiDB-lite"/>
    </source>
</evidence>
<comment type="caution">
    <text evidence="3">The sequence shown here is derived from an EMBL/GenBank/DDBJ whole genome shotgun (WGS) entry which is preliminary data.</text>
</comment>
<name>A0A9Q0MDW7_BLOTA</name>
<evidence type="ECO:0000256" key="1">
    <source>
        <dbReference type="PROSITE-ProRule" id="PRU00221"/>
    </source>
</evidence>
<keyword evidence="4" id="KW-1185">Reference proteome</keyword>
<sequence length="513" mass="56512">MNRYSTDRYRSPTRYDRYTSSLSRSKSPYRSTSSLNSHASNSSNLKVNTDNFDLLNKSLARHDSSFVLNKDDSITGKSGSNRTNNYSNDHDDSDRYGSLKKDRFNVNRLNKDYSTNKFFGKSGADTSSSDYDQNNNYQFSGSYGKGGKGKSVSGCASSSESDYEASGQPLASYRYSSGRPYTSNVARSSLLTTDKGDHDHLSDRDGDPSESDESMSEYIHCKSFCPDSVSDSKLFHGPRSSTLSSPTPSSHSSHHHQPPFDHVPGDIAENDVRFVEIAKFDDPQAIRTAEFHPNGKYFAIGSNSKLLRVFQYSSQDSNNNTADSLTWNKLGNLLATGSNDKTIKLIAFDQESHTFHNHSEVELSVHDGTIRDLCFMDDLTNGSSLLLSGGAGDCGAVASISVDPTGKLLVSGHEDSTCMLYDIRGGRVIQTFHPHASDVRSVRFSSKAYYLLSGGYDNKIVLTDLQGDLTQPLKSVVVASHQDKVIQCRWHPTEFTFISTSADKSATIWALPD</sequence>
<feature type="region of interest" description="Disordered" evidence="2">
    <location>
        <begin position="235"/>
        <end position="266"/>
    </location>
</feature>
<keyword evidence="1" id="KW-0853">WD repeat</keyword>
<feature type="region of interest" description="Disordered" evidence="2">
    <location>
        <begin position="69"/>
        <end position="98"/>
    </location>
</feature>
<feature type="compositionally biased region" description="Basic and acidic residues" evidence="2">
    <location>
        <begin position="88"/>
        <end position="98"/>
    </location>
</feature>
<evidence type="ECO:0000313" key="3">
    <source>
        <dbReference type="EMBL" id="KAJ6223333.1"/>
    </source>
</evidence>
<evidence type="ECO:0008006" key="5">
    <source>
        <dbReference type="Google" id="ProtNLM"/>
    </source>
</evidence>